<dbReference type="OrthoDB" id="7064291at2"/>
<sequence length="115" mass="12900">MAYLNALVDPTYKEVDDLIARQSGAEMKATRRAELLRDIYGQVACDPDEGGRPLRIGRHPSCPVCSSSSMRAWEAAQPALFVDMEVAPVTHSLWESLTEEEKFLRIGRCIMDARM</sequence>
<gene>
    <name evidence="1" type="ORF">UU7_11654</name>
</gene>
<evidence type="ECO:0000313" key="1">
    <source>
        <dbReference type="EMBL" id="EIL92208.1"/>
    </source>
</evidence>
<accession>I4VYB7</accession>
<dbReference type="AlphaFoldDB" id="I4VYB7"/>
<name>I4VYB7_9GAMM</name>
<protein>
    <submittedName>
        <fullName evidence="1">Uncharacterized protein</fullName>
    </submittedName>
</protein>
<dbReference type="Proteomes" id="UP000003226">
    <property type="component" value="Unassembled WGS sequence"/>
</dbReference>
<dbReference type="EMBL" id="AJXT01000035">
    <property type="protein sequence ID" value="EIL92208.1"/>
    <property type="molecule type" value="Genomic_DNA"/>
</dbReference>
<comment type="caution">
    <text evidence="1">The sequence shown here is derived from an EMBL/GenBank/DDBJ whole genome shotgun (WGS) entry which is preliminary data.</text>
</comment>
<dbReference type="RefSeq" id="WP_007808481.1">
    <property type="nucleotide sequence ID" value="NZ_AJXT01000035.1"/>
</dbReference>
<evidence type="ECO:0000313" key="2">
    <source>
        <dbReference type="Proteomes" id="UP000003226"/>
    </source>
</evidence>
<reference evidence="1 2" key="1">
    <citation type="journal article" date="2012" name="J. Bacteriol.">
        <title>Genome sequences for six rhodanobacter strains, isolated from soils and the terrestrial subsurface, with variable denitrification capabilities.</title>
        <authorList>
            <person name="Kostka J.E."/>
            <person name="Green S.J."/>
            <person name="Rishishwar L."/>
            <person name="Prakash O."/>
            <person name="Katz L.S."/>
            <person name="Marino-Ramirez L."/>
            <person name="Jordan I.K."/>
            <person name="Munk C."/>
            <person name="Ivanova N."/>
            <person name="Mikhailova N."/>
            <person name="Watson D.B."/>
            <person name="Brown S.D."/>
            <person name="Palumbo A.V."/>
            <person name="Brooks S.C."/>
        </authorList>
    </citation>
    <scope>NUCLEOTIDE SEQUENCE [LARGE SCALE GENOMIC DNA]</scope>
    <source>
        <strain evidence="1 2">B39</strain>
    </source>
</reference>
<organism evidence="1 2">
    <name type="scientific">Rhodanobacter spathiphylli B39</name>
    <dbReference type="NCBI Taxonomy" id="1163407"/>
    <lineage>
        <taxon>Bacteria</taxon>
        <taxon>Pseudomonadati</taxon>
        <taxon>Pseudomonadota</taxon>
        <taxon>Gammaproteobacteria</taxon>
        <taxon>Lysobacterales</taxon>
        <taxon>Rhodanobacteraceae</taxon>
        <taxon>Rhodanobacter</taxon>
    </lineage>
</organism>
<proteinExistence type="predicted"/>
<keyword evidence="2" id="KW-1185">Reference proteome</keyword>